<protein>
    <recommendedName>
        <fullName evidence="3">Lipoprotein</fullName>
    </recommendedName>
</protein>
<gene>
    <name evidence="2" type="ORF">OG549_03960</name>
</gene>
<evidence type="ECO:0000256" key="1">
    <source>
        <dbReference type="SAM" id="SignalP"/>
    </source>
</evidence>
<dbReference type="AlphaFoldDB" id="A0AAU2UXD6"/>
<accession>A0AAU2UXD6</accession>
<sequence length="131" mass="14227">MRARIAVPASVLVFLALGASACSGDESPQYHDAALEQSVRSYGKALSAPDAPAAWRLMSKRCQSMTSLETVTSVATVTHDQWGAESVTTFHIDRLSGTRATVTYGYGKHKEQQRTGWVLEGGVWKYDCSQS</sequence>
<reference evidence="2" key="1">
    <citation type="submission" date="2022-10" db="EMBL/GenBank/DDBJ databases">
        <title>The complete genomes of actinobacterial strains from the NBC collection.</title>
        <authorList>
            <person name="Joergensen T.S."/>
            <person name="Alvarez Arevalo M."/>
            <person name="Sterndorff E.B."/>
            <person name="Faurdal D."/>
            <person name="Vuksanovic O."/>
            <person name="Mourched A.-S."/>
            <person name="Charusanti P."/>
            <person name="Shaw S."/>
            <person name="Blin K."/>
            <person name="Weber T."/>
        </authorList>
    </citation>
    <scope>NUCLEOTIDE SEQUENCE</scope>
    <source>
        <strain evidence="2">NBC_00003</strain>
    </source>
</reference>
<evidence type="ECO:0000313" key="2">
    <source>
        <dbReference type="EMBL" id="WTW59860.1"/>
    </source>
</evidence>
<organism evidence="2">
    <name type="scientific">Streptomyces sp. NBC_00003</name>
    <dbReference type="NCBI Taxonomy" id="2903608"/>
    <lineage>
        <taxon>Bacteria</taxon>
        <taxon>Bacillati</taxon>
        <taxon>Actinomycetota</taxon>
        <taxon>Actinomycetes</taxon>
        <taxon>Kitasatosporales</taxon>
        <taxon>Streptomycetaceae</taxon>
        <taxon>Streptomyces</taxon>
    </lineage>
</organism>
<name>A0AAU2UXD6_9ACTN</name>
<feature type="chain" id="PRO_5043816207" description="Lipoprotein" evidence="1">
    <location>
        <begin position="22"/>
        <end position="131"/>
    </location>
</feature>
<dbReference type="PROSITE" id="PS51257">
    <property type="entry name" value="PROKAR_LIPOPROTEIN"/>
    <property type="match status" value="1"/>
</dbReference>
<keyword evidence="1" id="KW-0732">Signal</keyword>
<proteinExistence type="predicted"/>
<evidence type="ECO:0008006" key="3">
    <source>
        <dbReference type="Google" id="ProtNLM"/>
    </source>
</evidence>
<dbReference type="EMBL" id="CP108318">
    <property type="protein sequence ID" value="WTW59860.1"/>
    <property type="molecule type" value="Genomic_DNA"/>
</dbReference>
<feature type="signal peptide" evidence="1">
    <location>
        <begin position="1"/>
        <end position="21"/>
    </location>
</feature>